<dbReference type="Gene3D" id="3.20.20.370">
    <property type="entry name" value="Glycoside hydrolase/deacetylase"/>
    <property type="match status" value="1"/>
</dbReference>
<name>A0A5K1IA63_9GAMM</name>
<dbReference type="Proteomes" id="UP000326725">
    <property type="component" value="Unassembled WGS sequence"/>
</dbReference>
<dbReference type="Pfam" id="PF23019">
    <property type="entry name" value="DUF7033"/>
    <property type="match status" value="1"/>
</dbReference>
<organism evidence="2 3">
    <name type="scientific">Halomonas lysinitropha</name>
    <dbReference type="NCBI Taxonomy" id="2607506"/>
    <lineage>
        <taxon>Bacteria</taxon>
        <taxon>Pseudomonadati</taxon>
        <taxon>Pseudomonadota</taxon>
        <taxon>Gammaproteobacteria</taxon>
        <taxon>Oceanospirillales</taxon>
        <taxon>Halomonadaceae</taxon>
        <taxon>Halomonas</taxon>
    </lineage>
</organism>
<dbReference type="RefSeq" id="WP_151444894.1">
    <property type="nucleotide sequence ID" value="NZ_CABVOU010000046.1"/>
</dbReference>
<proteinExistence type="predicted"/>
<gene>
    <name evidence="2" type="ORF">HALO32_03194</name>
</gene>
<dbReference type="GO" id="GO:0005975">
    <property type="term" value="P:carbohydrate metabolic process"/>
    <property type="evidence" value="ECO:0007669"/>
    <property type="project" value="InterPro"/>
</dbReference>
<dbReference type="InterPro" id="IPR011330">
    <property type="entry name" value="Glyco_hydro/deAcase_b/a-brl"/>
</dbReference>
<feature type="domain" description="DUF7033" evidence="1">
    <location>
        <begin position="117"/>
        <end position="202"/>
    </location>
</feature>
<accession>A0A5K1IA63</accession>
<evidence type="ECO:0000313" key="2">
    <source>
        <dbReference type="EMBL" id="VVZ97078.1"/>
    </source>
</evidence>
<dbReference type="AlphaFoldDB" id="A0A5K1IA63"/>
<dbReference type="EMBL" id="CABVOU010000046">
    <property type="protein sequence ID" value="VVZ97078.1"/>
    <property type="molecule type" value="Genomic_DNA"/>
</dbReference>
<dbReference type="SUPFAM" id="SSF88713">
    <property type="entry name" value="Glycoside hydrolase/deacetylase"/>
    <property type="match status" value="1"/>
</dbReference>
<reference evidence="2 3" key="1">
    <citation type="submission" date="2019-09" db="EMBL/GenBank/DDBJ databases">
        <authorList>
            <person name="Criscuolo A."/>
        </authorList>
    </citation>
    <scope>NUCLEOTIDE SEQUENCE [LARGE SCALE GENOMIC DNA]</scope>
    <source>
        <strain evidence="3">3(2)</strain>
    </source>
</reference>
<evidence type="ECO:0000259" key="1">
    <source>
        <dbReference type="Pfam" id="PF23019"/>
    </source>
</evidence>
<protein>
    <recommendedName>
        <fullName evidence="1">DUF7033 domain-containing protein</fullName>
    </recommendedName>
</protein>
<keyword evidence="3" id="KW-1185">Reference proteome</keyword>
<dbReference type="InterPro" id="IPR054297">
    <property type="entry name" value="DUF7033"/>
</dbReference>
<dbReference type="CDD" id="cd10931">
    <property type="entry name" value="CE4_u7"/>
    <property type="match status" value="1"/>
</dbReference>
<evidence type="ECO:0000313" key="3">
    <source>
        <dbReference type="Proteomes" id="UP000326725"/>
    </source>
</evidence>
<sequence length="462" mass="53353">MTFLVETPVTFAPERDFILEVLFGEFLGLSWRRVSNDRKDISVILGGQPGEIRLPDGLFSSQEADWLTVGSMPESPLSQWDTRDLAQDITLVDPILPVIYGDRSPVAHREGDTIRLPLDIFGSAFFMLSRYEEAVRPDRDVHDRFPATASLAYQAAFLKRPIIDEYVEILWAAMQRLWPGLERKPTKARTRVSCDVDNPFSFTGSLPRTGRRLLGDVLKRRALKLAIRNLRGNWAARRGNHDLDANWNSLDWIMDVNEEAGRSVAFYFIPEPSDPRFDRSTSLDDPRMRGLLRRIHDRGHEIGVHPGYSSYTDPSVMARSVATLRRVLGEMDIEQAQLGGRQHFLRWQTPTTARLWEDNRLDYDSTLGFAEQPGFRCGTCREYPLYDLEARCPLRLRERPLILMECSVIAERYLDLGYSDEALKMMHELRETCYLMRGNFTMLWHNSHFDNEADKKFYLSLL</sequence>